<feature type="non-terminal residue" evidence="3">
    <location>
        <position position="1"/>
    </location>
</feature>
<feature type="region of interest" description="Disordered" evidence="2">
    <location>
        <begin position="383"/>
        <end position="456"/>
    </location>
</feature>
<reference evidence="3" key="1">
    <citation type="submission" date="2023-10" db="EMBL/GenBank/DDBJ databases">
        <authorList>
            <person name="Chen Y."/>
            <person name="Shah S."/>
            <person name="Dougan E. K."/>
            <person name="Thang M."/>
            <person name="Chan C."/>
        </authorList>
    </citation>
    <scope>NUCLEOTIDE SEQUENCE [LARGE SCALE GENOMIC DNA]</scope>
</reference>
<dbReference type="Proteomes" id="UP001189429">
    <property type="component" value="Unassembled WGS sequence"/>
</dbReference>
<sequence length="456" mass="50868">VEELRASRRRGAAALREERGRSARLEAAMARLREELARAMEAEETRVPDAARLDRRISQSNRFILSMMIEKSREAYQSELFDAPANNTVEPVMASFEGSAMHGDGGSQKHAVNSLADLVMGNMNRTPQLGNLKEGDRVFFGWVLKRWLMECEETRKRKKEDEEKRRLQALEDERKRQEAELIRNAKRPLEGKIYDLEEKLALAHQTIAEQQEIIDNSDGALARALADYAEREKRLQAEGETMRGELARLRCRLSESEATASKYLLELQEAQHKLANKDKLSQEEIGRLKGRIKMLTGELDQAVILARHMRETALKAKRDMALSVSPEKFSQLVGLLEDTKDRMAQMGLELDGHREESASLKSKLLRNQRRLELERQFLPLLHRASGPLGPKSRGGGKVAENAARPTQAMLASGELPPPGAEQGATLRESRSAGSVRAGAGPPRCCGPLSGPLGGSL</sequence>
<keyword evidence="1" id="KW-0175">Coiled coil</keyword>
<organism evidence="3 4">
    <name type="scientific">Prorocentrum cordatum</name>
    <dbReference type="NCBI Taxonomy" id="2364126"/>
    <lineage>
        <taxon>Eukaryota</taxon>
        <taxon>Sar</taxon>
        <taxon>Alveolata</taxon>
        <taxon>Dinophyceae</taxon>
        <taxon>Prorocentrales</taxon>
        <taxon>Prorocentraceae</taxon>
        <taxon>Prorocentrum</taxon>
    </lineage>
</organism>
<gene>
    <name evidence="3" type="ORF">PCOR1329_LOCUS64430</name>
</gene>
<comment type="caution">
    <text evidence="3">The sequence shown here is derived from an EMBL/GenBank/DDBJ whole genome shotgun (WGS) entry which is preliminary data.</text>
</comment>
<accession>A0ABN9W698</accession>
<feature type="coiled-coil region" evidence="1">
    <location>
        <begin position="15"/>
        <end position="45"/>
    </location>
</feature>
<proteinExistence type="predicted"/>
<feature type="compositionally biased region" description="Low complexity" evidence="2">
    <location>
        <begin position="440"/>
        <end position="450"/>
    </location>
</feature>
<evidence type="ECO:0000256" key="2">
    <source>
        <dbReference type="SAM" id="MobiDB-lite"/>
    </source>
</evidence>
<evidence type="ECO:0008006" key="5">
    <source>
        <dbReference type="Google" id="ProtNLM"/>
    </source>
</evidence>
<dbReference type="EMBL" id="CAUYUJ010018214">
    <property type="protein sequence ID" value="CAK0881662.1"/>
    <property type="molecule type" value="Genomic_DNA"/>
</dbReference>
<keyword evidence="4" id="KW-1185">Reference proteome</keyword>
<protein>
    <recommendedName>
        <fullName evidence="5">Cilia- and flagella-associated protein 157</fullName>
    </recommendedName>
</protein>
<evidence type="ECO:0000313" key="4">
    <source>
        <dbReference type="Proteomes" id="UP001189429"/>
    </source>
</evidence>
<evidence type="ECO:0000256" key="1">
    <source>
        <dbReference type="SAM" id="Coils"/>
    </source>
</evidence>
<name>A0ABN9W698_9DINO</name>
<feature type="coiled-coil region" evidence="1">
    <location>
        <begin position="144"/>
        <end position="187"/>
    </location>
</feature>
<evidence type="ECO:0000313" key="3">
    <source>
        <dbReference type="EMBL" id="CAK0881662.1"/>
    </source>
</evidence>